<keyword evidence="2" id="KW-1185">Reference proteome</keyword>
<comment type="caution">
    <text evidence="1">The sequence shown here is derived from an EMBL/GenBank/DDBJ whole genome shotgun (WGS) entry which is preliminary data.</text>
</comment>
<evidence type="ECO:0008006" key="3">
    <source>
        <dbReference type="Google" id="ProtNLM"/>
    </source>
</evidence>
<evidence type="ECO:0000313" key="2">
    <source>
        <dbReference type="Proteomes" id="UP001352852"/>
    </source>
</evidence>
<protein>
    <recommendedName>
        <fullName evidence="3">Secreted protein</fullName>
    </recommendedName>
</protein>
<organism evidence="1 2">
    <name type="scientific">Characodon lateralis</name>
    <dbReference type="NCBI Taxonomy" id="208331"/>
    <lineage>
        <taxon>Eukaryota</taxon>
        <taxon>Metazoa</taxon>
        <taxon>Chordata</taxon>
        <taxon>Craniata</taxon>
        <taxon>Vertebrata</taxon>
        <taxon>Euteleostomi</taxon>
        <taxon>Actinopterygii</taxon>
        <taxon>Neopterygii</taxon>
        <taxon>Teleostei</taxon>
        <taxon>Neoteleostei</taxon>
        <taxon>Acanthomorphata</taxon>
        <taxon>Ovalentaria</taxon>
        <taxon>Atherinomorphae</taxon>
        <taxon>Cyprinodontiformes</taxon>
        <taxon>Goodeidae</taxon>
        <taxon>Characodon</taxon>
    </lineage>
</organism>
<proteinExistence type="predicted"/>
<dbReference type="EMBL" id="JAHUTJ010074655">
    <property type="protein sequence ID" value="MED6293654.1"/>
    <property type="molecule type" value="Genomic_DNA"/>
</dbReference>
<accession>A0ABU7F3S6</accession>
<evidence type="ECO:0000313" key="1">
    <source>
        <dbReference type="EMBL" id="MED6293654.1"/>
    </source>
</evidence>
<gene>
    <name evidence="1" type="ORF">CHARACLAT_012673</name>
</gene>
<sequence length="100" mass="11232">MWLSHMFSRLLLPNSFTCSFLSSLWVLLPLMDFISICVIDQNTRSLPSLSFFIHEAQEAVHSPSTKSVHGHLDSQFCAHLCLCHLCGRKGVDADTDLRAV</sequence>
<reference evidence="1 2" key="1">
    <citation type="submission" date="2021-06" db="EMBL/GenBank/DDBJ databases">
        <authorList>
            <person name="Palmer J.M."/>
        </authorList>
    </citation>
    <scope>NUCLEOTIDE SEQUENCE [LARGE SCALE GENOMIC DNA]</scope>
    <source>
        <strain evidence="1 2">CL_MEX2019</strain>
        <tissue evidence="1">Muscle</tissue>
    </source>
</reference>
<name>A0ABU7F3S6_9TELE</name>
<dbReference type="Proteomes" id="UP001352852">
    <property type="component" value="Unassembled WGS sequence"/>
</dbReference>